<dbReference type="PANTHER" id="PTHR35936:SF35">
    <property type="entry name" value="L-CYSTINE-BINDING PROTEIN TCYJ"/>
    <property type="match status" value="1"/>
</dbReference>
<dbReference type="SMART" id="SM00062">
    <property type="entry name" value="PBPb"/>
    <property type="match status" value="1"/>
</dbReference>
<dbReference type="PANTHER" id="PTHR35936">
    <property type="entry name" value="MEMBRANE-BOUND LYTIC MUREIN TRANSGLYCOSYLASE F"/>
    <property type="match status" value="1"/>
</dbReference>
<evidence type="ECO:0000259" key="2">
    <source>
        <dbReference type="SMART" id="SM00062"/>
    </source>
</evidence>
<reference evidence="3" key="1">
    <citation type="submission" date="2020-02" db="EMBL/GenBank/DDBJ databases">
        <authorList>
            <person name="Meier V. D."/>
        </authorList>
    </citation>
    <scope>NUCLEOTIDE SEQUENCE</scope>
    <source>
        <strain evidence="3">AVDCRST_MAG90</strain>
    </source>
</reference>
<dbReference type="AlphaFoldDB" id="A0A6J4MG01"/>
<sequence length="296" mass="32127">MVAKGVGRAGVKPLAGWPERAIVGLFGLLAVGLLCLGPAAAQPVAIPNFWDPRARPERPDLAGIRTLRFLTDDDYPPLHFAGPDGAPTGFAVELARAACERLALACTVQVRRFDTLLDALAEHRGDVISAAVPINAALHRRFAVTLPYFRIPGRFAVRRDKELAPPQPGATEGLNIGVVEGTAHEAFLEASFAKAKRRAFPDLTSAQVALRRGEIDYLFADALGLALWIGGTDAAGCCAFAGGPYLDSRYFGEGVGFVLRRDDEIVRRALDYALHRLWDEGKYAELYLRFFPVSPF</sequence>
<proteinExistence type="predicted"/>
<keyword evidence="1" id="KW-0732">Signal</keyword>
<feature type="domain" description="Solute-binding protein family 3/N-terminal" evidence="2">
    <location>
        <begin position="66"/>
        <end position="294"/>
    </location>
</feature>
<name>A0A6J4MG01_9HYPH</name>
<organism evidence="3">
    <name type="scientific">uncultured Microvirga sp</name>
    <dbReference type="NCBI Taxonomy" id="412392"/>
    <lineage>
        <taxon>Bacteria</taxon>
        <taxon>Pseudomonadati</taxon>
        <taxon>Pseudomonadota</taxon>
        <taxon>Alphaproteobacteria</taxon>
        <taxon>Hyphomicrobiales</taxon>
        <taxon>Methylobacteriaceae</taxon>
        <taxon>Microvirga</taxon>
        <taxon>environmental samples</taxon>
    </lineage>
</organism>
<dbReference type="Gene3D" id="3.40.190.10">
    <property type="entry name" value="Periplasmic binding protein-like II"/>
    <property type="match status" value="2"/>
</dbReference>
<evidence type="ECO:0000256" key="1">
    <source>
        <dbReference type="ARBA" id="ARBA00022729"/>
    </source>
</evidence>
<evidence type="ECO:0000313" key="3">
    <source>
        <dbReference type="EMBL" id="CAA9358310.1"/>
    </source>
</evidence>
<dbReference type="SUPFAM" id="SSF53850">
    <property type="entry name" value="Periplasmic binding protein-like II"/>
    <property type="match status" value="1"/>
</dbReference>
<dbReference type="InterPro" id="IPR001638">
    <property type="entry name" value="Solute-binding_3/MltF_N"/>
</dbReference>
<dbReference type="EMBL" id="CADCUC010000587">
    <property type="protein sequence ID" value="CAA9358310.1"/>
    <property type="molecule type" value="Genomic_DNA"/>
</dbReference>
<gene>
    <name evidence="3" type="ORF">AVDCRST_MAG90-3048</name>
</gene>
<dbReference type="Pfam" id="PF00497">
    <property type="entry name" value="SBP_bac_3"/>
    <property type="match status" value="1"/>
</dbReference>
<accession>A0A6J4MG01</accession>
<protein>
    <submittedName>
        <fullName evidence="3">ABC-type amino acid transport/signal transduction system, periplasmic component/domain</fullName>
    </submittedName>
</protein>